<dbReference type="InterPro" id="IPR007167">
    <property type="entry name" value="Fe-transptr_FeoA-like"/>
</dbReference>
<dbReference type="Pfam" id="PF04023">
    <property type="entry name" value="FeoA"/>
    <property type="match status" value="1"/>
</dbReference>
<keyword evidence="4" id="KW-1185">Reference proteome</keyword>
<dbReference type="Proteomes" id="UP000284178">
    <property type="component" value="Unassembled WGS sequence"/>
</dbReference>
<dbReference type="EMBL" id="QRUP01000013">
    <property type="protein sequence ID" value="RGR73096.1"/>
    <property type="molecule type" value="Genomic_DNA"/>
</dbReference>
<name>A0A412FY74_9FIRM</name>
<reference evidence="3 4" key="1">
    <citation type="submission" date="2018-08" db="EMBL/GenBank/DDBJ databases">
        <title>A genome reference for cultivated species of the human gut microbiota.</title>
        <authorList>
            <person name="Zou Y."/>
            <person name="Xue W."/>
            <person name="Luo G."/>
        </authorList>
    </citation>
    <scope>NUCLEOTIDE SEQUENCE [LARGE SCALE GENOMIC DNA]</scope>
    <source>
        <strain evidence="3 4">AF24-29</strain>
    </source>
</reference>
<evidence type="ECO:0000313" key="4">
    <source>
        <dbReference type="Proteomes" id="UP000284178"/>
    </source>
</evidence>
<proteinExistence type="predicted"/>
<dbReference type="InterPro" id="IPR038157">
    <property type="entry name" value="FeoA_core_dom"/>
</dbReference>
<dbReference type="RefSeq" id="WP_117895287.1">
    <property type="nucleotide sequence ID" value="NZ_CABJCV010000013.1"/>
</dbReference>
<dbReference type="SUPFAM" id="SSF50037">
    <property type="entry name" value="C-terminal domain of transcriptional repressors"/>
    <property type="match status" value="1"/>
</dbReference>
<dbReference type="PANTHER" id="PTHR42954">
    <property type="entry name" value="FE(2+) TRANSPORT PROTEIN A"/>
    <property type="match status" value="1"/>
</dbReference>
<comment type="caution">
    <text evidence="3">The sequence shown here is derived from an EMBL/GenBank/DDBJ whole genome shotgun (WGS) entry which is preliminary data.</text>
</comment>
<keyword evidence="1" id="KW-0408">Iron</keyword>
<dbReference type="GO" id="GO:0046914">
    <property type="term" value="F:transition metal ion binding"/>
    <property type="evidence" value="ECO:0007669"/>
    <property type="project" value="InterPro"/>
</dbReference>
<evidence type="ECO:0000313" key="3">
    <source>
        <dbReference type="EMBL" id="RGR73096.1"/>
    </source>
</evidence>
<organism evidence="3 4">
    <name type="scientific">Holdemania filiformis</name>
    <dbReference type="NCBI Taxonomy" id="61171"/>
    <lineage>
        <taxon>Bacteria</taxon>
        <taxon>Bacillati</taxon>
        <taxon>Bacillota</taxon>
        <taxon>Erysipelotrichia</taxon>
        <taxon>Erysipelotrichales</taxon>
        <taxon>Erysipelotrichaceae</taxon>
        <taxon>Holdemania</taxon>
    </lineage>
</organism>
<dbReference type="InterPro" id="IPR052713">
    <property type="entry name" value="FeoA"/>
</dbReference>
<feature type="domain" description="Ferrous iron transporter FeoA-like" evidence="2">
    <location>
        <begin position="1"/>
        <end position="73"/>
    </location>
</feature>
<dbReference type="SMART" id="SM00899">
    <property type="entry name" value="FeoA"/>
    <property type="match status" value="1"/>
</dbReference>
<dbReference type="AlphaFoldDB" id="A0A412FY74"/>
<protein>
    <submittedName>
        <fullName evidence="3">Ferrous iron transport protein A</fullName>
    </submittedName>
</protein>
<dbReference type="GeneID" id="83015938"/>
<dbReference type="Gene3D" id="2.30.30.90">
    <property type="match status" value="1"/>
</dbReference>
<sequence>MKLTQLTSGLSAVITRIDLPPALADRLEALGLRVGEDIEFVRSAPLQDPAEYSVGGSLIALRRPDAARIHVALKKTE</sequence>
<dbReference type="PANTHER" id="PTHR42954:SF2">
    <property type="entry name" value="FE(2+) TRANSPORT PROTEIN A"/>
    <property type="match status" value="1"/>
</dbReference>
<dbReference type="InterPro" id="IPR008988">
    <property type="entry name" value="Transcriptional_repressor_C"/>
</dbReference>
<gene>
    <name evidence="3" type="ORF">DWY25_11085</name>
</gene>
<evidence type="ECO:0000256" key="1">
    <source>
        <dbReference type="ARBA" id="ARBA00023004"/>
    </source>
</evidence>
<evidence type="ECO:0000259" key="2">
    <source>
        <dbReference type="SMART" id="SM00899"/>
    </source>
</evidence>
<accession>A0A412FY74</accession>